<dbReference type="GO" id="GO:0016042">
    <property type="term" value="P:lipid catabolic process"/>
    <property type="evidence" value="ECO:0007669"/>
    <property type="project" value="UniProtKB-UniRule"/>
</dbReference>
<dbReference type="Proteomes" id="UP001205919">
    <property type="component" value="Unassembled WGS sequence"/>
</dbReference>
<keyword evidence="1 4" id="KW-0378">Hydrolase</keyword>
<keyword evidence="2 4" id="KW-0442">Lipid degradation</keyword>
<organism evidence="6 7">
    <name type="scientific">Cloacibacillus evryensis</name>
    <dbReference type="NCBI Taxonomy" id="508460"/>
    <lineage>
        <taxon>Bacteria</taxon>
        <taxon>Thermotogati</taxon>
        <taxon>Synergistota</taxon>
        <taxon>Synergistia</taxon>
        <taxon>Synergistales</taxon>
        <taxon>Synergistaceae</taxon>
        <taxon>Cloacibacillus</taxon>
    </lineage>
</organism>
<evidence type="ECO:0000256" key="1">
    <source>
        <dbReference type="ARBA" id="ARBA00022801"/>
    </source>
</evidence>
<gene>
    <name evidence="6" type="ORF">NE630_03775</name>
</gene>
<dbReference type="PROSITE" id="PS51635">
    <property type="entry name" value="PNPLA"/>
    <property type="match status" value="1"/>
</dbReference>
<dbReference type="GO" id="GO:0004620">
    <property type="term" value="F:phospholipase activity"/>
    <property type="evidence" value="ECO:0007669"/>
    <property type="project" value="TreeGrafter"/>
</dbReference>
<feature type="short sequence motif" description="DGA/G" evidence="4">
    <location>
        <begin position="180"/>
        <end position="182"/>
    </location>
</feature>
<evidence type="ECO:0000256" key="4">
    <source>
        <dbReference type="PROSITE-ProRule" id="PRU01161"/>
    </source>
</evidence>
<dbReference type="InterPro" id="IPR016035">
    <property type="entry name" value="Acyl_Trfase/lysoPLipase"/>
</dbReference>
<feature type="short sequence motif" description="GXGXXG" evidence="4">
    <location>
        <begin position="16"/>
        <end position="21"/>
    </location>
</feature>
<protein>
    <submittedName>
        <fullName evidence="6">Patatin-like phospholipase family protein</fullName>
    </submittedName>
</protein>
<dbReference type="PANTHER" id="PTHR24185:SF1">
    <property type="entry name" value="CALCIUM-INDEPENDENT PHOSPHOLIPASE A2-GAMMA"/>
    <property type="match status" value="1"/>
</dbReference>
<feature type="short sequence motif" description="GXSXG" evidence="4">
    <location>
        <begin position="48"/>
        <end position="52"/>
    </location>
</feature>
<evidence type="ECO:0000256" key="2">
    <source>
        <dbReference type="ARBA" id="ARBA00022963"/>
    </source>
</evidence>
<name>A0AAW5K4U3_9BACT</name>
<dbReference type="CDD" id="cd07199">
    <property type="entry name" value="Pat17_PNPLA8_PNPLA9_like"/>
    <property type="match status" value="1"/>
</dbReference>
<dbReference type="SUPFAM" id="SSF52151">
    <property type="entry name" value="FabD/lysophospholipase-like"/>
    <property type="match status" value="1"/>
</dbReference>
<feature type="active site" description="Nucleophile" evidence="4">
    <location>
        <position position="50"/>
    </location>
</feature>
<dbReference type="EMBL" id="JANFYT010000006">
    <property type="protein sequence ID" value="MCQ4813543.1"/>
    <property type="molecule type" value="Genomic_DNA"/>
</dbReference>
<evidence type="ECO:0000259" key="5">
    <source>
        <dbReference type="PROSITE" id="PS51635"/>
    </source>
</evidence>
<dbReference type="PANTHER" id="PTHR24185">
    <property type="entry name" value="CALCIUM-INDEPENDENT PHOSPHOLIPASE A2-GAMMA"/>
    <property type="match status" value="1"/>
</dbReference>
<feature type="domain" description="PNPLA" evidence="5">
    <location>
        <begin position="12"/>
        <end position="193"/>
    </location>
</feature>
<proteinExistence type="predicted"/>
<dbReference type="RefSeq" id="WP_256181569.1">
    <property type="nucleotide sequence ID" value="NZ_JANFYT010000006.1"/>
</dbReference>
<accession>A0AAW5K4U3</accession>
<dbReference type="InterPro" id="IPR002641">
    <property type="entry name" value="PNPLA_dom"/>
</dbReference>
<keyword evidence="7" id="KW-1185">Reference proteome</keyword>
<comment type="caution">
    <text evidence="6">The sequence shown here is derived from an EMBL/GenBank/DDBJ whole genome shotgun (WGS) entry which is preliminary data.</text>
</comment>
<dbReference type="Gene3D" id="3.40.1090.10">
    <property type="entry name" value="Cytosolic phospholipase A2 catalytic domain"/>
    <property type="match status" value="1"/>
</dbReference>
<dbReference type="Pfam" id="PF01734">
    <property type="entry name" value="Patatin"/>
    <property type="match status" value="1"/>
</dbReference>
<reference evidence="6 7" key="1">
    <citation type="submission" date="2022-06" db="EMBL/GenBank/DDBJ databases">
        <title>Isolation of gut microbiota from human fecal samples.</title>
        <authorList>
            <person name="Pamer E.G."/>
            <person name="Barat B."/>
            <person name="Waligurski E."/>
            <person name="Medina S."/>
            <person name="Paddock L."/>
            <person name="Mostad J."/>
        </authorList>
    </citation>
    <scope>NUCLEOTIDE SEQUENCE [LARGE SCALE GENOMIC DNA]</scope>
    <source>
        <strain evidence="6 7">DFI.9.90</strain>
    </source>
</reference>
<evidence type="ECO:0000313" key="6">
    <source>
        <dbReference type="EMBL" id="MCQ4813543.1"/>
    </source>
</evidence>
<evidence type="ECO:0000256" key="3">
    <source>
        <dbReference type="ARBA" id="ARBA00023098"/>
    </source>
</evidence>
<sequence>MSTEKTETFKILTLDGGGSKGFYSLGVLKEVEALVGCPLYEKFDLIYGTSTGAIIASLLALGESVNFIYDLYIKYIPAIMGEKKPSLRTAKLKELAKEVYGNKRFDSFKTNIGIVTTNWLTKTPKIFKANIGQAHGSVGTFVPGFGCYIRDAVAASCSAFPFFDRLTFHNLENEEFECIDGGFCANNPTLYAITDVELAFKISRENIKLLSIGTGEYVDVPPSLKLQTATCLGRIFVNKQINTNTINRILEVNVQSMDQLRRIIYGDIETVRISDSFPSKDLATNLMETDIAKLKKLHQNGRNSFSKYESEIKKIIL</sequence>
<feature type="active site" description="Proton acceptor" evidence="4">
    <location>
        <position position="180"/>
    </location>
</feature>
<keyword evidence="3 4" id="KW-0443">Lipid metabolism</keyword>
<dbReference type="GO" id="GO:0006631">
    <property type="term" value="P:fatty acid metabolic process"/>
    <property type="evidence" value="ECO:0007669"/>
    <property type="project" value="TreeGrafter"/>
</dbReference>
<dbReference type="AlphaFoldDB" id="A0AAW5K4U3"/>
<dbReference type="GO" id="GO:0016020">
    <property type="term" value="C:membrane"/>
    <property type="evidence" value="ECO:0007669"/>
    <property type="project" value="TreeGrafter"/>
</dbReference>
<evidence type="ECO:0000313" key="7">
    <source>
        <dbReference type="Proteomes" id="UP001205919"/>
    </source>
</evidence>